<proteinExistence type="predicted"/>
<accession>A0ABX8EDA8</accession>
<evidence type="ECO:0000313" key="3">
    <source>
        <dbReference type="Proteomes" id="UP000679307"/>
    </source>
</evidence>
<evidence type="ECO:0000256" key="1">
    <source>
        <dbReference type="SAM" id="MobiDB-lite"/>
    </source>
</evidence>
<organism evidence="2 3">
    <name type="scientific">Nocardioides aquaticus</name>
    <dbReference type="NCBI Taxonomy" id="160826"/>
    <lineage>
        <taxon>Bacteria</taxon>
        <taxon>Bacillati</taxon>
        <taxon>Actinomycetota</taxon>
        <taxon>Actinomycetes</taxon>
        <taxon>Propionibacteriales</taxon>
        <taxon>Nocardioidaceae</taxon>
        <taxon>Nocardioides</taxon>
    </lineage>
</organism>
<evidence type="ECO:0000313" key="2">
    <source>
        <dbReference type="EMBL" id="QVT77870.1"/>
    </source>
</evidence>
<protein>
    <submittedName>
        <fullName evidence="2">Uncharacterized protein</fullName>
    </submittedName>
</protein>
<keyword evidence="3" id="KW-1185">Reference proteome</keyword>
<dbReference type="Proteomes" id="UP000679307">
    <property type="component" value="Chromosome"/>
</dbReference>
<feature type="compositionally biased region" description="Basic residues" evidence="1">
    <location>
        <begin position="30"/>
        <end position="46"/>
    </location>
</feature>
<sequence length="55" mass="6582">MTAPDRLRATMCTITPLPRDWRPTTFRTTRTTRTRSTHENPHHRRPRSDETATHR</sequence>
<feature type="region of interest" description="Disordered" evidence="1">
    <location>
        <begin position="1"/>
        <end position="55"/>
    </location>
</feature>
<reference evidence="2 3" key="1">
    <citation type="submission" date="2021-05" db="EMBL/GenBank/DDBJ databases">
        <title>Complete genome of Nocardioides aquaticus KCTC 9944T isolated from meromictic and hypersaline Ekho Lake, Antarctica.</title>
        <authorList>
            <person name="Hwang K."/>
            <person name="Kim K.M."/>
            <person name="Choe H."/>
        </authorList>
    </citation>
    <scope>NUCLEOTIDE SEQUENCE [LARGE SCALE GENOMIC DNA]</scope>
    <source>
        <strain evidence="2 3">KCTC 9944</strain>
    </source>
</reference>
<name>A0ABX8EDA8_9ACTN</name>
<dbReference type="EMBL" id="CP075371">
    <property type="protein sequence ID" value="QVT77870.1"/>
    <property type="molecule type" value="Genomic_DNA"/>
</dbReference>
<gene>
    <name evidence="2" type="ORF">ENKNEFLB_00239</name>
</gene>